<name>A0A9P7DRG9_9AGAM</name>
<dbReference type="OrthoDB" id="3250313at2759"/>
<sequence length="855" mass="96020">MDKNMEDNNDSYSSSPPPSGRSAQSQAAAPVINADDPDAYVKKLQWNWAKGPHLEFLNSQLPLYSTSLSEGSTKASEQLDSVINGYFQCFPWRLKVTEDPDTPYNPLIHLPIDPVCEIEIEQKRRKVIAMRKKFKRHAKPENDEWAWYLVQLSGLSKTKPKALQPHQCWSKDHFDDIVKKDFHKQWKKAGLPSKNLAMFRDLITRKHFLKTSQKTQDLYKRLTKDAAVEAWTEKLRAPSHSSPAERQVAIDRLANFAGPLLSEMSQIMGMHCSLFVGGPEPRAQGKIRIIITLFGNVPSHSPVTSQRATLSAIQQAEEQIQASRLPEDVTAEFTIDQDDSDDDLAAEGSKLKPMPKSWKKSSFDSDSESDSDSSEESTYSADDVAGINDEDNDKHDQHNPADTDNNIDSNGDVDLLVPPSHSDTNPDPEPSHEAADTEGIESPSTGDCQVNNANMETSNDIEPQPSNKPALVHFLHQGDLWLAELPPDCPKWFLDSHVYLHAPSLPAQYTSLLSAFVCLEQSSSFMSSRGPAHSLGKKHRPEAVGWWIARARSGIPPLPDLSKYSTDFWAWWIALQPTWRVITAPLDSPTLLPSREIAGSWHELDKLGQNGFLSVIGALNWWGKACQDQCIDNVSWLAAIADVQWVMERLIETRTSSTSATQNSLFANAILGIGLAHYSLSKWYHFLNESFLGYFEARTMKARSPNKAASTNSAHVAKHNTSSRAFSMITMSPDLGRKSSGSHGKVFMNLWTTFSMYRCGQQHEYLRINIQMKHGTKTMLPYYVLLAVVLWILATISVTDCVVIGIRDSESMYTGSNVQCSMFNSHSHYHQFFYVDGIYYTDELSTALFKHWHKD</sequence>
<keyword evidence="2" id="KW-1133">Transmembrane helix</keyword>
<comment type="caution">
    <text evidence="3">The sequence shown here is derived from an EMBL/GenBank/DDBJ whole genome shotgun (WGS) entry which is preliminary data.</text>
</comment>
<proteinExistence type="predicted"/>
<feature type="compositionally biased region" description="Polar residues" evidence="1">
    <location>
        <begin position="442"/>
        <end position="466"/>
    </location>
</feature>
<evidence type="ECO:0000256" key="1">
    <source>
        <dbReference type="SAM" id="MobiDB-lite"/>
    </source>
</evidence>
<feature type="compositionally biased region" description="Acidic residues" evidence="1">
    <location>
        <begin position="335"/>
        <end position="345"/>
    </location>
</feature>
<gene>
    <name evidence="3" type="ORF">HD556DRAFT_1304458</name>
</gene>
<dbReference type="EMBL" id="JABBWE010000007">
    <property type="protein sequence ID" value="KAG1801326.1"/>
    <property type="molecule type" value="Genomic_DNA"/>
</dbReference>
<reference evidence="3" key="1">
    <citation type="journal article" date="2020" name="New Phytol.">
        <title>Comparative genomics reveals dynamic genome evolution in host specialist ectomycorrhizal fungi.</title>
        <authorList>
            <person name="Lofgren L.A."/>
            <person name="Nguyen N.H."/>
            <person name="Vilgalys R."/>
            <person name="Ruytinx J."/>
            <person name="Liao H.L."/>
            <person name="Branco S."/>
            <person name="Kuo A."/>
            <person name="LaButti K."/>
            <person name="Lipzen A."/>
            <person name="Andreopoulos W."/>
            <person name="Pangilinan J."/>
            <person name="Riley R."/>
            <person name="Hundley H."/>
            <person name="Na H."/>
            <person name="Barry K."/>
            <person name="Grigoriev I.V."/>
            <person name="Stajich J.E."/>
            <person name="Kennedy P.G."/>
        </authorList>
    </citation>
    <scope>NUCLEOTIDE SEQUENCE</scope>
    <source>
        <strain evidence="3">S12</strain>
    </source>
</reference>
<protein>
    <submittedName>
        <fullName evidence="3">Uncharacterized protein</fullName>
    </submittedName>
</protein>
<evidence type="ECO:0000256" key="2">
    <source>
        <dbReference type="SAM" id="Phobius"/>
    </source>
</evidence>
<feature type="transmembrane region" description="Helical" evidence="2">
    <location>
        <begin position="780"/>
        <end position="806"/>
    </location>
</feature>
<keyword evidence="2" id="KW-0812">Transmembrane</keyword>
<feature type="compositionally biased region" description="Acidic residues" evidence="1">
    <location>
        <begin position="365"/>
        <end position="375"/>
    </location>
</feature>
<feature type="region of interest" description="Disordered" evidence="1">
    <location>
        <begin position="333"/>
        <end position="466"/>
    </location>
</feature>
<organism evidence="3 4">
    <name type="scientific">Suillus plorans</name>
    <dbReference type="NCBI Taxonomy" id="116603"/>
    <lineage>
        <taxon>Eukaryota</taxon>
        <taxon>Fungi</taxon>
        <taxon>Dikarya</taxon>
        <taxon>Basidiomycota</taxon>
        <taxon>Agaricomycotina</taxon>
        <taxon>Agaricomycetes</taxon>
        <taxon>Agaricomycetidae</taxon>
        <taxon>Boletales</taxon>
        <taxon>Suillineae</taxon>
        <taxon>Suillaceae</taxon>
        <taxon>Suillus</taxon>
    </lineage>
</organism>
<dbReference type="AlphaFoldDB" id="A0A9P7DRG9"/>
<evidence type="ECO:0000313" key="4">
    <source>
        <dbReference type="Proteomes" id="UP000719766"/>
    </source>
</evidence>
<feature type="compositionally biased region" description="Basic and acidic residues" evidence="1">
    <location>
        <begin position="392"/>
        <end position="401"/>
    </location>
</feature>
<dbReference type="RefSeq" id="XP_041164792.1">
    <property type="nucleotide sequence ID" value="XM_041299680.1"/>
</dbReference>
<evidence type="ECO:0000313" key="3">
    <source>
        <dbReference type="EMBL" id="KAG1801326.1"/>
    </source>
</evidence>
<dbReference type="Proteomes" id="UP000719766">
    <property type="component" value="Unassembled WGS sequence"/>
</dbReference>
<keyword evidence="2" id="KW-0472">Membrane</keyword>
<dbReference type="GeneID" id="64593444"/>
<accession>A0A9P7DRG9</accession>
<keyword evidence="4" id="KW-1185">Reference proteome</keyword>
<feature type="compositionally biased region" description="Low complexity" evidence="1">
    <location>
        <begin position="20"/>
        <end position="30"/>
    </location>
</feature>
<feature type="region of interest" description="Disordered" evidence="1">
    <location>
        <begin position="1"/>
        <end position="34"/>
    </location>
</feature>